<name>A0A078MF10_9PSED</name>
<proteinExistence type="predicted"/>
<evidence type="ECO:0000256" key="1">
    <source>
        <dbReference type="SAM" id="Coils"/>
    </source>
</evidence>
<accession>A0A078MF10</accession>
<evidence type="ECO:0000313" key="2">
    <source>
        <dbReference type="EMBL" id="CEA04027.1"/>
    </source>
</evidence>
<gene>
    <name evidence="2" type="ORF">BN1049_01316</name>
</gene>
<dbReference type="NCBIfam" id="TIGR03752">
    <property type="entry name" value="conj_TIGR03752"/>
    <property type="match status" value="1"/>
</dbReference>
<dbReference type="EMBL" id="LK391969">
    <property type="protein sequence ID" value="CEF26387.1"/>
    <property type="molecule type" value="Genomic_DNA"/>
</dbReference>
<dbReference type="RefSeq" id="WP_239419827.1">
    <property type="nucleotide sequence ID" value="NZ_LK391969.1"/>
</dbReference>
<keyword evidence="1" id="KW-0175">Coiled coil</keyword>
<sequence length="477" mass="51063">MAMALKSNGFLKILVPAVLVIVLLVVVMASGGDNDAERSHQLSDTTLELKPEELKLLGVEGDTPQDTVATLVGRVKMMEQDLEGTRSESQQLADQNRKLTEENRHVDRKLETLMQQERRRMEDAQRIREQSLLSRLEQQFDQLKNNYSREAGTGEHGRMPIGSGWGDTGQGSASPVVWVKPMDGEQAQTGRNQGKWSFPSSFADEAGLLADSVSRGASSLESKATGQPDAALLEPVYTVPANATLMGSLGMTALIGRVPVNGTVSDPYPFKVIIGKDNLTANHIEIPEVHSAIVSGTATGDWTLSCVRGAITSMTFVFKDGTVRTIPQPATGNLSRTRSSDDVLGYISDPYGIPCVSGIRRSNAKEYLGSRALITAAGAAVASSLIDESTGVATINTDGSVSTAITGNQAAASVLTNGISDISDWVNRLYGEAFAAVYVQPGVQVAVHIEQPLEIDYDQAGRKVRHQTPAGVFNELP</sequence>
<dbReference type="InterPro" id="IPR021207">
    <property type="entry name" value="Integr_conj_element_PFL4705"/>
</dbReference>
<protein>
    <submittedName>
        <fullName evidence="2">Integrating conjugative element protein</fullName>
    </submittedName>
</protein>
<dbReference type="PATRIC" id="fig|1461581.3.peg.1294"/>
<organism evidence="2">
    <name type="scientific">Pseudomonas saudimassiliensis</name>
    <dbReference type="NCBI Taxonomy" id="1461581"/>
    <lineage>
        <taxon>Bacteria</taxon>
        <taxon>Pseudomonadati</taxon>
        <taxon>Pseudomonadota</taxon>
        <taxon>Gammaproteobacteria</taxon>
        <taxon>Pseudomonadales</taxon>
        <taxon>Pseudomonadaceae</taxon>
        <taxon>Pseudomonas</taxon>
    </lineage>
</organism>
<dbReference type="AlphaFoldDB" id="A0A078MF10"/>
<dbReference type="EMBL" id="LM997413">
    <property type="protein sequence ID" value="CEA04027.1"/>
    <property type="molecule type" value="Genomic_DNA"/>
</dbReference>
<reference evidence="2" key="1">
    <citation type="submission" date="2014-07" db="EMBL/GenBank/DDBJ databases">
        <authorList>
            <person name="Urmite Genomes Urmite Genomes"/>
        </authorList>
    </citation>
    <scope>NUCLEOTIDE SEQUENCE</scope>
    <source>
        <strain evidence="2">12M76_air</strain>
    </source>
</reference>
<feature type="coiled-coil region" evidence="1">
    <location>
        <begin position="75"/>
        <end position="153"/>
    </location>
</feature>